<dbReference type="Proteomes" id="UP000783253">
    <property type="component" value="Unassembled WGS sequence"/>
</dbReference>
<feature type="chain" id="PRO_5047448948" evidence="1">
    <location>
        <begin position="22"/>
        <end position="491"/>
    </location>
</feature>
<proteinExistence type="predicted"/>
<keyword evidence="1" id="KW-0732">Signal</keyword>
<name>A0ABS7IUJ2_9SPHN</name>
<protein>
    <submittedName>
        <fullName evidence="3">Beta-lactamase family protein</fullName>
    </submittedName>
</protein>
<dbReference type="Gene3D" id="3.40.710.10">
    <property type="entry name" value="DD-peptidase/beta-lactamase superfamily"/>
    <property type="match status" value="1"/>
</dbReference>
<accession>A0ABS7IUJ2</accession>
<sequence length="491" mass="53628">MKLRQFSAAALLFLASTPLAAQIDDVPVSHSDYQFGDEAHLDRRIEQSAIEYGIVGGAVAAARGDRTLYLRGFGMADREAGLDATADTVFPMASVTKFITAAAIMLLVDEGKLDLETPVNSYLGNDGVRPTYGREEEITLGRVMSHTAGLPFLYEPIYADENRVRPSFAELMQEHGYTILPPGVSSEYSNLGYEILAEIIRRQSGMAYEDFIRTRLFEPLGMASAYIHTGRERPPGTAQRYMADGSIVPGVDTSHPGAANAFMSVRDMIRFGQFWLRAYRGESTLMSQHAARLMITNDQGEEGKGAAHGLWPEEYPAETLYVSHGGGMAGAKTRLAILPELGLVIAVAINEGNATAEAVLGEEMIRSFETQSNLYWRSPKVPEALEGYWSGTIGGNGPVAHLTLDFRNPLQPRASLDGRDVLVRSVGGDGPFKIRLDAQLEGVGFGVTHDLRLRLWNIDGQLVGEVKQQAIGQRDRDNPGKGFWVRMSEAG</sequence>
<gene>
    <name evidence="3" type="ORF">K3152_02325</name>
</gene>
<dbReference type="EMBL" id="JAIGNK010000001">
    <property type="protein sequence ID" value="MBX7457071.1"/>
    <property type="molecule type" value="Genomic_DNA"/>
</dbReference>
<evidence type="ECO:0000313" key="4">
    <source>
        <dbReference type="Proteomes" id="UP000783253"/>
    </source>
</evidence>
<evidence type="ECO:0000256" key="1">
    <source>
        <dbReference type="SAM" id="SignalP"/>
    </source>
</evidence>
<feature type="domain" description="Beta-lactamase-related" evidence="2">
    <location>
        <begin position="41"/>
        <end position="356"/>
    </location>
</feature>
<evidence type="ECO:0000259" key="2">
    <source>
        <dbReference type="Pfam" id="PF00144"/>
    </source>
</evidence>
<dbReference type="Pfam" id="PF00144">
    <property type="entry name" value="Beta-lactamase"/>
    <property type="match status" value="1"/>
</dbReference>
<dbReference type="PANTHER" id="PTHR46825">
    <property type="entry name" value="D-ALANYL-D-ALANINE-CARBOXYPEPTIDASE/ENDOPEPTIDASE AMPH"/>
    <property type="match status" value="1"/>
</dbReference>
<feature type="signal peptide" evidence="1">
    <location>
        <begin position="1"/>
        <end position="21"/>
    </location>
</feature>
<dbReference type="InterPro" id="IPR001466">
    <property type="entry name" value="Beta-lactam-related"/>
</dbReference>
<keyword evidence="4" id="KW-1185">Reference proteome</keyword>
<dbReference type="PANTHER" id="PTHR46825:SF9">
    <property type="entry name" value="BETA-LACTAMASE-RELATED DOMAIN-CONTAINING PROTEIN"/>
    <property type="match status" value="1"/>
</dbReference>
<dbReference type="SUPFAM" id="SSF56601">
    <property type="entry name" value="beta-lactamase/transpeptidase-like"/>
    <property type="match status" value="1"/>
</dbReference>
<evidence type="ECO:0000313" key="3">
    <source>
        <dbReference type="EMBL" id="MBX7457071.1"/>
    </source>
</evidence>
<organism evidence="3 4">
    <name type="scientific">Qipengyuania polymorpha</name>
    <dbReference type="NCBI Taxonomy" id="2867234"/>
    <lineage>
        <taxon>Bacteria</taxon>
        <taxon>Pseudomonadati</taxon>
        <taxon>Pseudomonadota</taxon>
        <taxon>Alphaproteobacteria</taxon>
        <taxon>Sphingomonadales</taxon>
        <taxon>Erythrobacteraceae</taxon>
        <taxon>Qipengyuania</taxon>
    </lineage>
</organism>
<dbReference type="InterPro" id="IPR050491">
    <property type="entry name" value="AmpC-like"/>
</dbReference>
<comment type="caution">
    <text evidence="3">The sequence shown here is derived from an EMBL/GenBank/DDBJ whole genome shotgun (WGS) entry which is preliminary data.</text>
</comment>
<reference evidence="3 4" key="1">
    <citation type="submission" date="2021-08" db="EMBL/GenBank/DDBJ databases">
        <title>Comparative Genomics Analysis of the Genus Qipengyuania Reveals Extensive Genetic Diversity and Metabolic Versatility, Including the Description of Fifteen Novel Species.</title>
        <authorList>
            <person name="Liu Y."/>
        </authorList>
    </citation>
    <scope>NUCLEOTIDE SEQUENCE [LARGE SCALE GENOMIC DNA]</scope>
    <source>
        <strain evidence="3 4">1NDH17</strain>
    </source>
</reference>
<dbReference type="InterPro" id="IPR012338">
    <property type="entry name" value="Beta-lactam/transpept-like"/>
</dbReference>
<dbReference type="RefSeq" id="WP_221572421.1">
    <property type="nucleotide sequence ID" value="NZ_JAIGNK010000001.1"/>
</dbReference>